<dbReference type="InterPro" id="IPR051259">
    <property type="entry name" value="rRNA_Methyltransferase"/>
</dbReference>
<evidence type="ECO:0000313" key="4">
    <source>
        <dbReference type="EMBL" id="TFH94385.1"/>
    </source>
</evidence>
<keyword evidence="5" id="KW-1185">Reference proteome</keyword>
<dbReference type="InterPro" id="IPR029028">
    <property type="entry name" value="Alpha/beta_knot_MTases"/>
</dbReference>
<dbReference type="PANTHER" id="PTHR43191:SF2">
    <property type="entry name" value="RRNA METHYLTRANSFERASE 3, MITOCHONDRIAL"/>
    <property type="match status" value="1"/>
</dbReference>
<dbReference type="GeneID" id="66796702"/>
<organism evidence="4 5">
    <name type="scientific">Porphyromonas levii</name>
    <dbReference type="NCBI Taxonomy" id="28114"/>
    <lineage>
        <taxon>Bacteria</taxon>
        <taxon>Pseudomonadati</taxon>
        <taxon>Bacteroidota</taxon>
        <taxon>Bacteroidia</taxon>
        <taxon>Bacteroidales</taxon>
        <taxon>Porphyromonadaceae</taxon>
        <taxon>Porphyromonas</taxon>
    </lineage>
</organism>
<dbReference type="EMBL" id="SPNC01000130">
    <property type="protein sequence ID" value="TFH94385.1"/>
    <property type="molecule type" value="Genomic_DNA"/>
</dbReference>
<dbReference type="GO" id="GO:0032259">
    <property type="term" value="P:methylation"/>
    <property type="evidence" value="ECO:0007669"/>
    <property type="project" value="UniProtKB-KW"/>
</dbReference>
<dbReference type="CDD" id="cd18109">
    <property type="entry name" value="SpoU-like_RNA-MTase"/>
    <property type="match status" value="1"/>
</dbReference>
<dbReference type="STRING" id="1122973.GCA_000379925_01734"/>
<comment type="caution">
    <text evidence="4">The sequence shown here is derived from an EMBL/GenBank/DDBJ whole genome shotgun (WGS) entry which is preliminary data.</text>
</comment>
<accession>A0A4Y8WMR7</accession>
<dbReference type="InterPro" id="IPR029026">
    <property type="entry name" value="tRNA_m1G_MTases_N"/>
</dbReference>
<keyword evidence="2 4" id="KW-0808">Transferase</keyword>
<sequence length="248" mass="27039">MVSEEAIKPLSERERKIVTSLRLAKKRSEERLFVAEGAKAIELLTPSFQLRWMIASDPTLLIGVGKEARLTSQQEMKKLSSLESRHELIAVFELPSEPPFTASGLITVALEEVQNPGNLGTIIRLCDWLGIKNILCSKGCVDPFNPKVVQASMGALGNVTIYQDIDLPEFLPSHFSNIITTAMDGQDYRTAVIPPNSVIIFGNEGSGISSELLSIANNRITIPRAESSISDSLNVSLSAAILLSSFTR</sequence>
<dbReference type="RefSeq" id="WP_018358959.1">
    <property type="nucleotide sequence ID" value="NZ_CP197400.1"/>
</dbReference>
<dbReference type="Gene3D" id="3.30.1330.30">
    <property type="match status" value="1"/>
</dbReference>
<dbReference type="Pfam" id="PF00588">
    <property type="entry name" value="SpoU_methylase"/>
    <property type="match status" value="1"/>
</dbReference>
<dbReference type="OrthoDB" id="9785673at2"/>
<evidence type="ECO:0000259" key="3">
    <source>
        <dbReference type="Pfam" id="PF00588"/>
    </source>
</evidence>
<dbReference type="GO" id="GO:0008173">
    <property type="term" value="F:RNA methyltransferase activity"/>
    <property type="evidence" value="ECO:0007669"/>
    <property type="project" value="InterPro"/>
</dbReference>
<dbReference type="SUPFAM" id="SSF75217">
    <property type="entry name" value="alpha/beta knot"/>
    <property type="match status" value="1"/>
</dbReference>
<dbReference type="Gene3D" id="3.40.1280.10">
    <property type="match status" value="1"/>
</dbReference>
<reference evidence="4 5" key="1">
    <citation type="submission" date="2019-03" db="EMBL/GenBank/DDBJ databases">
        <title>Porphyromonas levii Isolated from the Uterus of Dairy Cows.</title>
        <authorList>
            <person name="Francis A.M."/>
        </authorList>
    </citation>
    <scope>NUCLEOTIDE SEQUENCE [LARGE SCALE GENOMIC DNA]</scope>
    <source>
        <strain evidence="4 5">AF5678</strain>
    </source>
</reference>
<dbReference type="InterPro" id="IPR029064">
    <property type="entry name" value="Ribosomal_eL30-like_sf"/>
</dbReference>
<evidence type="ECO:0000256" key="2">
    <source>
        <dbReference type="ARBA" id="ARBA00022679"/>
    </source>
</evidence>
<dbReference type="AlphaFoldDB" id="A0A4Y8WMR7"/>
<evidence type="ECO:0000256" key="1">
    <source>
        <dbReference type="ARBA" id="ARBA00022603"/>
    </source>
</evidence>
<dbReference type="Proteomes" id="UP000297225">
    <property type="component" value="Unassembled WGS sequence"/>
</dbReference>
<proteinExistence type="predicted"/>
<feature type="domain" description="tRNA/rRNA methyltransferase SpoU type" evidence="3">
    <location>
        <begin position="106"/>
        <end position="243"/>
    </location>
</feature>
<evidence type="ECO:0000313" key="5">
    <source>
        <dbReference type="Proteomes" id="UP000297225"/>
    </source>
</evidence>
<dbReference type="GO" id="GO:0006396">
    <property type="term" value="P:RNA processing"/>
    <property type="evidence" value="ECO:0007669"/>
    <property type="project" value="InterPro"/>
</dbReference>
<dbReference type="InterPro" id="IPR001537">
    <property type="entry name" value="SpoU_MeTrfase"/>
</dbReference>
<gene>
    <name evidence="4" type="ORF">E4P47_07750</name>
</gene>
<protein>
    <submittedName>
        <fullName evidence="4">RNA methyltransferase</fullName>
    </submittedName>
</protein>
<dbReference type="PANTHER" id="PTHR43191">
    <property type="entry name" value="RRNA METHYLTRANSFERASE 3"/>
    <property type="match status" value="1"/>
</dbReference>
<name>A0A4Y8WMR7_9PORP</name>
<keyword evidence="1 4" id="KW-0489">Methyltransferase</keyword>
<dbReference type="GO" id="GO:0003723">
    <property type="term" value="F:RNA binding"/>
    <property type="evidence" value="ECO:0007669"/>
    <property type="project" value="InterPro"/>
</dbReference>